<evidence type="ECO:0000256" key="1">
    <source>
        <dbReference type="SAM" id="Phobius"/>
    </source>
</evidence>
<evidence type="ECO:0000313" key="2">
    <source>
        <dbReference type="EMBL" id="EBA07102.1"/>
    </source>
</evidence>
<proteinExistence type="predicted"/>
<keyword evidence="3" id="KW-1185">Reference proteome</keyword>
<name>A3K6X5_SAGS3</name>
<keyword evidence="1" id="KW-0472">Membrane</keyword>
<reference evidence="2 3" key="1">
    <citation type="submission" date="2006-06" db="EMBL/GenBank/DDBJ databases">
        <authorList>
            <person name="Moran M.A."/>
            <person name="Ferriera S."/>
            <person name="Johnson J."/>
            <person name="Kravitz S."/>
            <person name="Beeson K."/>
            <person name="Sutton G."/>
            <person name="Rogers Y.-H."/>
            <person name="Friedman R."/>
            <person name="Frazier M."/>
            <person name="Venter J.C."/>
        </authorList>
    </citation>
    <scope>NUCLEOTIDE SEQUENCE [LARGE SCALE GENOMIC DNA]</scope>
    <source>
        <strain evidence="2 3">E-37</strain>
    </source>
</reference>
<protein>
    <submittedName>
        <fullName evidence="2">Uncharacterized protein</fullName>
    </submittedName>
</protein>
<accession>A3K6X5</accession>
<keyword evidence="1" id="KW-0812">Transmembrane</keyword>
<organism evidence="2 3">
    <name type="scientific">Sagittula stellata (strain ATCC 700073 / DSM 11524 / E-37)</name>
    <dbReference type="NCBI Taxonomy" id="388399"/>
    <lineage>
        <taxon>Bacteria</taxon>
        <taxon>Pseudomonadati</taxon>
        <taxon>Pseudomonadota</taxon>
        <taxon>Alphaproteobacteria</taxon>
        <taxon>Rhodobacterales</taxon>
        <taxon>Roseobacteraceae</taxon>
        <taxon>Sagittula</taxon>
    </lineage>
</organism>
<dbReference type="EMBL" id="AAYA01000011">
    <property type="protein sequence ID" value="EBA07102.1"/>
    <property type="molecule type" value="Genomic_DNA"/>
</dbReference>
<comment type="caution">
    <text evidence="2">The sequence shown here is derived from an EMBL/GenBank/DDBJ whole genome shotgun (WGS) entry which is preliminary data.</text>
</comment>
<keyword evidence="1" id="KW-1133">Transmembrane helix</keyword>
<sequence length="124" mass="14106">MQVERDMARRVARLEGLLARRMGLRRGPLALRVKRARGALPEAVRRDLLALAAARQGAGHPKIARQIDARAMAQAERRVARFLKGPVLRERRVTRRVRWKAARVLNLALIALGAMWFAMWRGLV</sequence>
<dbReference type="AlphaFoldDB" id="A3K6X5"/>
<dbReference type="Proteomes" id="UP000005713">
    <property type="component" value="Unassembled WGS sequence"/>
</dbReference>
<evidence type="ECO:0000313" key="3">
    <source>
        <dbReference type="Proteomes" id="UP000005713"/>
    </source>
</evidence>
<gene>
    <name evidence="2" type="ORF">SSE37_12931</name>
</gene>
<feature type="transmembrane region" description="Helical" evidence="1">
    <location>
        <begin position="101"/>
        <end position="120"/>
    </location>
</feature>